<dbReference type="NCBIfam" id="TIGR02773">
    <property type="entry name" value="addB_Gpos"/>
    <property type="match status" value="1"/>
</dbReference>
<dbReference type="InterPro" id="IPR011335">
    <property type="entry name" value="Restrct_endonuc-II-like"/>
</dbReference>
<dbReference type="AlphaFoldDB" id="A0A9D1EDV4"/>
<dbReference type="GO" id="GO:0000724">
    <property type="term" value="P:double-strand break repair via homologous recombination"/>
    <property type="evidence" value="ECO:0007669"/>
    <property type="project" value="InterPro"/>
</dbReference>
<evidence type="ECO:0000259" key="14">
    <source>
        <dbReference type="PROSITE" id="PS51217"/>
    </source>
</evidence>
<name>A0A9D1EDV4_9FIRM</name>
<evidence type="ECO:0000256" key="5">
    <source>
        <dbReference type="ARBA" id="ARBA00022763"/>
    </source>
</evidence>
<keyword evidence="9" id="KW-0067">ATP-binding</keyword>
<proteinExistence type="predicted"/>
<keyword evidence="12" id="KW-0238">DNA-binding</keyword>
<dbReference type="Proteomes" id="UP000824201">
    <property type="component" value="Unassembled WGS sequence"/>
</dbReference>
<dbReference type="GO" id="GO:0051539">
    <property type="term" value="F:4 iron, 4 sulfur cluster binding"/>
    <property type="evidence" value="ECO:0007669"/>
    <property type="project" value="UniProtKB-KW"/>
</dbReference>
<dbReference type="Gene3D" id="3.40.50.300">
    <property type="entry name" value="P-loop containing nucleotide triphosphate hydrolases"/>
    <property type="match status" value="4"/>
</dbReference>
<comment type="caution">
    <text evidence="15">The sequence shown here is derived from an EMBL/GenBank/DDBJ whole genome shotgun (WGS) entry which is preliminary data.</text>
</comment>
<protein>
    <submittedName>
        <fullName evidence="15">Helicase-exonuclease AddAB subunit AddB</fullName>
    </submittedName>
</protein>
<dbReference type="PANTHER" id="PTHR30591:SF1">
    <property type="entry name" value="RECBCD ENZYME SUBUNIT RECC"/>
    <property type="match status" value="1"/>
</dbReference>
<dbReference type="SUPFAM" id="SSF52980">
    <property type="entry name" value="Restriction endonuclease-like"/>
    <property type="match status" value="1"/>
</dbReference>
<keyword evidence="4" id="KW-0547">Nucleotide-binding</keyword>
<evidence type="ECO:0000256" key="4">
    <source>
        <dbReference type="ARBA" id="ARBA00022741"/>
    </source>
</evidence>
<gene>
    <name evidence="15" type="primary">addB</name>
    <name evidence="15" type="ORF">IAC96_04025</name>
</gene>
<dbReference type="EMBL" id="DVHN01000045">
    <property type="protein sequence ID" value="HIR88098.1"/>
    <property type="molecule type" value="Genomic_DNA"/>
</dbReference>
<dbReference type="Pfam" id="PF21445">
    <property type="entry name" value="ADDB_N"/>
    <property type="match status" value="1"/>
</dbReference>
<evidence type="ECO:0000256" key="9">
    <source>
        <dbReference type="ARBA" id="ARBA00022840"/>
    </source>
</evidence>
<reference evidence="15" key="2">
    <citation type="journal article" date="2021" name="PeerJ">
        <title>Extensive microbial diversity within the chicken gut microbiome revealed by metagenomics and culture.</title>
        <authorList>
            <person name="Gilroy R."/>
            <person name="Ravi A."/>
            <person name="Getino M."/>
            <person name="Pursley I."/>
            <person name="Horton D.L."/>
            <person name="Alikhan N.F."/>
            <person name="Baker D."/>
            <person name="Gharbi K."/>
            <person name="Hall N."/>
            <person name="Watson M."/>
            <person name="Adriaenssens E.M."/>
            <person name="Foster-Nyarko E."/>
            <person name="Jarju S."/>
            <person name="Secka A."/>
            <person name="Antonio M."/>
            <person name="Oren A."/>
            <person name="Chaudhuri R.R."/>
            <person name="La Ragione R."/>
            <person name="Hildebrand F."/>
            <person name="Pallen M.J."/>
        </authorList>
    </citation>
    <scope>NUCLEOTIDE SEQUENCE</scope>
    <source>
        <strain evidence="15">ChiW13-3771</strain>
    </source>
</reference>
<evidence type="ECO:0000256" key="7">
    <source>
        <dbReference type="ARBA" id="ARBA00022806"/>
    </source>
</evidence>
<dbReference type="InterPro" id="IPR038726">
    <property type="entry name" value="PDDEXK_AddAB-type"/>
</dbReference>
<evidence type="ECO:0000313" key="15">
    <source>
        <dbReference type="EMBL" id="HIR88098.1"/>
    </source>
</evidence>
<dbReference type="InterPro" id="IPR011604">
    <property type="entry name" value="PDDEXK-like_dom_sf"/>
</dbReference>
<organism evidence="15 16">
    <name type="scientific">Candidatus Fimimorpha faecalis</name>
    <dbReference type="NCBI Taxonomy" id="2840824"/>
    <lineage>
        <taxon>Bacteria</taxon>
        <taxon>Bacillati</taxon>
        <taxon>Bacillota</taxon>
        <taxon>Clostridia</taxon>
        <taxon>Eubacteriales</taxon>
        <taxon>Candidatus Fimimorpha</taxon>
    </lineage>
</organism>
<dbReference type="PROSITE" id="PS51217">
    <property type="entry name" value="UVRD_HELICASE_CTER"/>
    <property type="match status" value="1"/>
</dbReference>
<keyword evidence="5" id="KW-0227">DNA damage</keyword>
<dbReference type="InterPro" id="IPR014140">
    <property type="entry name" value="DNA_helicase_suAddB"/>
</dbReference>
<dbReference type="InterPro" id="IPR014017">
    <property type="entry name" value="DNA_helicase_UvrD-like_C"/>
</dbReference>
<accession>A0A9D1EDV4</accession>
<keyword evidence="13" id="KW-0234">DNA repair</keyword>
<dbReference type="InterPro" id="IPR027417">
    <property type="entry name" value="P-loop_NTPase"/>
</dbReference>
<evidence type="ECO:0000256" key="1">
    <source>
        <dbReference type="ARBA" id="ARBA00022485"/>
    </source>
</evidence>
<dbReference type="SUPFAM" id="SSF52540">
    <property type="entry name" value="P-loop containing nucleoside triphosphate hydrolases"/>
    <property type="match status" value="1"/>
</dbReference>
<keyword evidence="1" id="KW-0004">4Fe-4S</keyword>
<evidence type="ECO:0000256" key="13">
    <source>
        <dbReference type="ARBA" id="ARBA00023204"/>
    </source>
</evidence>
<dbReference type="InterPro" id="IPR049035">
    <property type="entry name" value="ADDB_N"/>
</dbReference>
<evidence type="ECO:0000256" key="11">
    <source>
        <dbReference type="ARBA" id="ARBA00023014"/>
    </source>
</evidence>
<evidence type="ECO:0000256" key="3">
    <source>
        <dbReference type="ARBA" id="ARBA00022723"/>
    </source>
</evidence>
<dbReference type="GO" id="GO:0004386">
    <property type="term" value="F:helicase activity"/>
    <property type="evidence" value="ECO:0007669"/>
    <property type="project" value="UniProtKB-KW"/>
</dbReference>
<dbReference type="Gene3D" id="3.90.320.10">
    <property type="match status" value="1"/>
</dbReference>
<keyword evidence="3" id="KW-0479">Metal-binding</keyword>
<keyword evidence="7 15" id="KW-0347">Helicase</keyword>
<evidence type="ECO:0000256" key="8">
    <source>
        <dbReference type="ARBA" id="ARBA00022839"/>
    </source>
</evidence>
<evidence type="ECO:0000256" key="12">
    <source>
        <dbReference type="ARBA" id="ARBA00023125"/>
    </source>
</evidence>
<dbReference type="GO" id="GO:0005524">
    <property type="term" value="F:ATP binding"/>
    <property type="evidence" value="ECO:0007669"/>
    <property type="project" value="UniProtKB-KW"/>
</dbReference>
<keyword evidence="8" id="KW-0269">Exonuclease</keyword>
<evidence type="ECO:0000256" key="6">
    <source>
        <dbReference type="ARBA" id="ARBA00022801"/>
    </source>
</evidence>
<evidence type="ECO:0000256" key="2">
    <source>
        <dbReference type="ARBA" id="ARBA00022722"/>
    </source>
</evidence>
<evidence type="ECO:0000256" key="10">
    <source>
        <dbReference type="ARBA" id="ARBA00023004"/>
    </source>
</evidence>
<reference evidence="15" key="1">
    <citation type="submission" date="2020-10" db="EMBL/GenBank/DDBJ databases">
        <authorList>
            <person name="Gilroy R."/>
        </authorList>
    </citation>
    <scope>NUCLEOTIDE SEQUENCE</scope>
    <source>
        <strain evidence="15">ChiW13-3771</strain>
    </source>
</reference>
<dbReference type="GO" id="GO:0003677">
    <property type="term" value="F:DNA binding"/>
    <property type="evidence" value="ECO:0007669"/>
    <property type="project" value="UniProtKB-KW"/>
</dbReference>
<dbReference type="Pfam" id="PF12705">
    <property type="entry name" value="PDDEXK_1"/>
    <property type="match status" value="1"/>
</dbReference>
<keyword evidence="10" id="KW-0408">Iron</keyword>
<keyword evidence="6" id="KW-0378">Hydrolase</keyword>
<dbReference type="GO" id="GO:0004527">
    <property type="term" value="F:exonuclease activity"/>
    <property type="evidence" value="ECO:0007669"/>
    <property type="project" value="UniProtKB-KW"/>
</dbReference>
<keyword evidence="11" id="KW-0411">Iron-sulfur</keyword>
<keyword evidence="2" id="KW-0540">Nuclease</keyword>
<dbReference type="PANTHER" id="PTHR30591">
    <property type="entry name" value="RECBCD ENZYME SUBUNIT RECC"/>
    <property type="match status" value="1"/>
</dbReference>
<evidence type="ECO:0000313" key="16">
    <source>
        <dbReference type="Proteomes" id="UP000824201"/>
    </source>
</evidence>
<dbReference type="GO" id="GO:0046872">
    <property type="term" value="F:metal ion binding"/>
    <property type="evidence" value="ECO:0007669"/>
    <property type="project" value="UniProtKB-KW"/>
</dbReference>
<sequence length="1151" mass="134054">MALQFIFGNSICGKSEYMYKVVIEQAQKHPDWNYLFLVPEQATLMTQKGLIDQHPRHALGNIDVLSFQRLAYRVFDELCVPMLNILDDTGKAMILRKVAEEQKMNMNAFRKNLSQTGFIQELKSMISELYQYRIGEDQLESLISQMNRNPLLQLKLRDLSVIYHAFQKKLQNEYITAEEQLMVLCNHIDHSEMIKNSVILLDEFTGFTPIQYRVLELLLVHARHVVCSVTVGSGVNPYQKMASHELFYMSHQIVEKLREMAIKNHISYGKDKEIPKAWERSYQKNNGGKGKNSNQLQAEMQHMEQQVFRYPNIQWKKEVQRHWIYSAKNPEQEVQFVLQEILRLIREETYEYREIGIVTGDLSIYEPILTHQLTKAGIPFFIDQKKNLSRHPLAELVRSVIAVISHRFSYEAMVSYLRNPLVPVEREAVDEIENYIVATGMKGKKAWETEWTRVYRGLPKERLKKLNEIREAILEPLRILMDAKPEEGKWTIKERSKALFYFMDAIQIEKQLEEMARQFGEIGEFHRQKEYEQTYQKVLDLLDQMVELMGEEEVSAEQYGEILDSGLQDIQVGLIPATLDRLLAGDLMRTRLGKVRALFVIGVNDGLLPANGERRGILSDNDRELIREMDMELAPTAKEDAFTQKFYMYLMLTKPTQRLYLCYSRLDRDGTAIRPSYLISTIKRLFPNLTECIAEQKISGIQSLQKPENSFGVLIQGLRQYLNGEECTWWEELYSWYRRNPSYGKKMEQLLEAAFYGYKKEAISKTIAKRLFWETPMNHVTRLETFASCAYAHFLAYGLNLEPRVQYQLAAVDYGNIFHRSIEYFFGKVKEKQLDWTKLSVSQRIQTVNECVQEVAKDYGNTILQSSARNQYLVQRLQRMTDRTVWALAEQWKDGNFEQSLSEAGFASSDELESMKLPLEEGVTMALQGRIDRVDVAEDEENVYVKVIDYKSGSTEFDLTKIYHGLQLQLIIYLEAALEMEKKKHPDKTIVPAGIYYYHIKDPIVEQDNPEDKQAVQKAVKRELRMDGLTNSDPEILNRIDHSGNKKSEIVKNLERNENGKATSRSMVADSDQMKQLCQFGLKKATELGKEMLSGNIPINPYEYKQINSCEYCEFKGICGFDSRLEGFGYRRLQKMKPEELWKALKNNNRE</sequence>
<feature type="domain" description="UvrD-like helicase C-terminal" evidence="14">
    <location>
        <begin position="293"/>
        <end position="580"/>
    </location>
</feature>